<gene>
    <name evidence="1" type="ORF">CSUB01_04409</name>
</gene>
<dbReference type="EMBL" id="JMSE01001391">
    <property type="protein sequence ID" value="KDN61708.1"/>
    <property type="molecule type" value="Genomic_DNA"/>
</dbReference>
<reference evidence="2" key="1">
    <citation type="journal article" date="2014" name="Genome Announc.">
        <title>Draft genome sequence of Colletotrichum sublineola, a destructive pathogen of cultivated sorghum.</title>
        <authorList>
            <person name="Baroncelli R."/>
            <person name="Sanz-Martin J.M."/>
            <person name="Rech G.E."/>
            <person name="Sukno S.A."/>
            <person name="Thon M.R."/>
        </authorList>
    </citation>
    <scope>NUCLEOTIDE SEQUENCE [LARGE SCALE GENOMIC DNA]</scope>
    <source>
        <strain evidence="2">TX430BB</strain>
    </source>
</reference>
<dbReference type="SUPFAM" id="SSF48403">
    <property type="entry name" value="Ankyrin repeat"/>
    <property type="match status" value="1"/>
</dbReference>
<dbReference type="OrthoDB" id="626167at2759"/>
<dbReference type="InterPro" id="IPR036770">
    <property type="entry name" value="Ankyrin_rpt-contain_sf"/>
</dbReference>
<dbReference type="Gene3D" id="1.25.40.20">
    <property type="entry name" value="Ankyrin repeat-containing domain"/>
    <property type="match status" value="1"/>
</dbReference>
<proteinExistence type="predicted"/>
<dbReference type="HOGENOM" id="CLU_522747_0_0_1"/>
<evidence type="ECO:0000313" key="2">
    <source>
        <dbReference type="Proteomes" id="UP000027238"/>
    </source>
</evidence>
<keyword evidence="2" id="KW-1185">Reference proteome</keyword>
<dbReference type="STRING" id="1173701.A0A066WXX1"/>
<dbReference type="AlphaFoldDB" id="A0A066WXX1"/>
<protein>
    <submittedName>
        <fullName evidence="1">Putative ankyrin repeat protein</fullName>
    </submittedName>
</protein>
<dbReference type="Proteomes" id="UP000027238">
    <property type="component" value="Unassembled WGS sequence"/>
</dbReference>
<evidence type="ECO:0000313" key="1">
    <source>
        <dbReference type="EMBL" id="KDN61708.1"/>
    </source>
</evidence>
<name>A0A066WXX1_COLSU</name>
<accession>A0A066WXX1</accession>
<organism evidence="1 2">
    <name type="scientific">Colletotrichum sublineola</name>
    <name type="common">Sorghum anthracnose fungus</name>
    <dbReference type="NCBI Taxonomy" id="1173701"/>
    <lineage>
        <taxon>Eukaryota</taxon>
        <taxon>Fungi</taxon>
        <taxon>Dikarya</taxon>
        <taxon>Ascomycota</taxon>
        <taxon>Pezizomycotina</taxon>
        <taxon>Sordariomycetes</taxon>
        <taxon>Hypocreomycetidae</taxon>
        <taxon>Glomerellales</taxon>
        <taxon>Glomerellaceae</taxon>
        <taxon>Colletotrichum</taxon>
        <taxon>Colletotrichum graminicola species complex</taxon>
    </lineage>
</organism>
<dbReference type="eggNOG" id="KOG4177">
    <property type="taxonomic scope" value="Eukaryota"/>
</dbReference>
<sequence>MPRSNPTASTVSPARSYDELEMPTDDEEFKRLVRSRCGLFITFVRNSVHLFHQTAREHLMAKAVVSGMTLYAGPARVWDEHKDHTFTVSQEWVLELFDSLNASGSMFVDAEDFLSDRPFFKYVAFNWHEHVILGGDSALQILCDASYATIIDISKPQFWAWFLPLAEYINGSVTRSGNRVRSKAPLSSVWAPEEKSRRLSRDYGTFLRIGCLERIFSMVNKVHALLKDSLSPSTQPLPRTNDPRWQAEEGYGLIDSFHLAFGEYHLTSASQVVRAIEKGDKERVSMLSANAPIPTLIWTCITDGAPNALCAVLSSVTDLDWLHNVPEHFMYRRKRWNKYGTMTGYNIREDRRKGWKQPWPLAFVMINRARASTSTASDDIFEVLADWIEASPLAKDYAQQLWEAGGFFIPSMCRRLVQAGAFIHCQMWRDRRTAVQIAAAFREHDLIQTLLELGADPYSCSPNGYTALHWLFCLDEFIDEGEPSEINSRRKLREFKMGHPRYQKSRIAASIKSLPGTTPNS</sequence>
<comment type="caution">
    <text evidence="1">The sequence shown here is derived from an EMBL/GenBank/DDBJ whole genome shotgun (WGS) entry which is preliminary data.</text>
</comment>